<dbReference type="GO" id="GO:0016034">
    <property type="term" value="F:maleylacetoacetate isomerase activity"/>
    <property type="evidence" value="ECO:0007669"/>
    <property type="project" value="UniProtKB-EC"/>
</dbReference>
<dbReference type="InterPro" id="IPR034330">
    <property type="entry name" value="GST_Zeta_C"/>
</dbReference>
<dbReference type="InterPro" id="IPR040079">
    <property type="entry name" value="Glutathione_S-Trfase"/>
</dbReference>
<dbReference type="PANTHER" id="PTHR42673:SF21">
    <property type="entry name" value="GLUTATHIONE S-TRANSFERASE YFCF"/>
    <property type="match status" value="1"/>
</dbReference>
<dbReference type="Gene3D" id="1.20.1050.10">
    <property type="match status" value="1"/>
</dbReference>
<dbReference type="CDD" id="cd03191">
    <property type="entry name" value="GST_C_Zeta"/>
    <property type="match status" value="1"/>
</dbReference>
<dbReference type="CDD" id="cd03042">
    <property type="entry name" value="GST_N_Zeta"/>
    <property type="match status" value="1"/>
</dbReference>
<dbReference type="InterPro" id="IPR005955">
    <property type="entry name" value="GST_Zeta"/>
</dbReference>
<dbReference type="SFLD" id="SFLDS00019">
    <property type="entry name" value="Glutathione_Transferase_(cytos"/>
    <property type="match status" value="1"/>
</dbReference>
<dbReference type="Pfam" id="PF13417">
    <property type="entry name" value="GST_N_3"/>
    <property type="match status" value="1"/>
</dbReference>
<dbReference type="EMBL" id="WEKV01000005">
    <property type="protein sequence ID" value="KAB7786907.1"/>
    <property type="molecule type" value="Genomic_DNA"/>
</dbReference>
<dbReference type="PANTHER" id="PTHR42673">
    <property type="entry name" value="MALEYLACETOACETATE ISOMERASE"/>
    <property type="match status" value="1"/>
</dbReference>
<evidence type="ECO:0000256" key="1">
    <source>
        <dbReference type="ARBA" id="ARBA00010007"/>
    </source>
</evidence>
<dbReference type="NCBIfam" id="TIGR01262">
    <property type="entry name" value="maiA"/>
    <property type="match status" value="1"/>
</dbReference>
<feature type="domain" description="GST C-terminal" evidence="3">
    <location>
        <begin position="88"/>
        <end position="212"/>
    </location>
</feature>
<dbReference type="InterPro" id="IPR004045">
    <property type="entry name" value="Glutathione_S-Trfase_N"/>
</dbReference>
<dbReference type="RefSeq" id="WP_152276107.1">
    <property type="nucleotide sequence ID" value="NZ_WEKV01000005.1"/>
</dbReference>
<name>A0A833MZ10_9HYPH</name>
<dbReference type="GO" id="GO:0004364">
    <property type="term" value="F:glutathione transferase activity"/>
    <property type="evidence" value="ECO:0007669"/>
    <property type="project" value="UniProtKB-EC"/>
</dbReference>
<keyword evidence="4" id="KW-0808">Transferase</keyword>
<dbReference type="Proteomes" id="UP000469949">
    <property type="component" value="Unassembled WGS sequence"/>
</dbReference>
<dbReference type="PROSITE" id="PS50404">
    <property type="entry name" value="GST_NTER"/>
    <property type="match status" value="1"/>
</dbReference>
<evidence type="ECO:0000313" key="4">
    <source>
        <dbReference type="EMBL" id="KAB7786907.1"/>
    </source>
</evidence>
<protein>
    <submittedName>
        <fullName evidence="4">Maleylacetoacetate isomerase Glutathione S-transferase zeta</fullName>
        <ecNumber evidence="4">2.5.1.18</ecNumber>
        <ecNumber evidence="4">5.2.1.2</ecNumber>
    </submittedName>
</protein>
<dbReference type="AlphaFoldDB" id="A0A833MZ10"/>
<feature type="domain" description="GST N-terminal" evidence="2">
    <location>
        <begin position="1"/>
        <end position="83"/>
    </location>
</feature>
<dbReference type="InterPro" id="IPR010987">
    <property type="entry name" value="Glutathione-S-Trfase_C-like"/>
</dbReference>
<sequence>MKLYGYWRSTSSYRLRLALALKGLAFDQVPVHLVRGGGEHRSDAYRRINPQQRVPSLILDDGTVLTQSPAIIEYLEETFPLPPLLPADPIQRARIRAVAAIIGCDIHPLHNVGPLTHLRERFGASEDEIGRWVGHWIGEGLAAVEALIEDGHTYCFGPWPSLADVYLVPQVYAARRFGSALASLPKITRIVDYAEAQPLFRAAHPSQQPDAA</sequence>
<dbReference type="InterPro" id="IPR036282">
    <property type="entry name" value="Glutathione-S-Trfase_C_sf"/>
</dbReference>
<accession>A0A833MZ10</accession>
<dbReference type="InterPro" id="IPR036249">
    <property type="entry name" value="Thioredoxin-like_sf"/>
</dbReference>
<keyword evidence="4" id="KW-0413">Isomerase</keyword>
<dbReference type="SUPFAM" id="SSF47616">
    <property type="entry name" value="GST C-terminal domain-like"/>
    <property type="match status" value="1"/>
</dbReference>
<evidence type="ECO:0000259" key="2">
    <source>
        <dbReference type="PROSITE" id="PS50404"/>
    </source>
</evidence>
<dbReference type="InterPro" id="IPR034333">
    <property type="entry name" value="GST_Zeta_N"/>
</dbReference>
<reference evidence="4 5" key="1">
    <citation type="submission" date="2019-10" db="EMBL/GenBank/DDBJ databases">
        <title>Draft Genome Sequence of the Caffeine Degrading Methylotroph Methylorubrum populi PINKEL.</title>
        <authorList>
            <person name="Dawson S.C."/>
            <person name="Zhang X."/>
            <person name="Wright M.E."/>
            <person name="Sharma G."/>
            <person name="Langner J.T."/>
            <person name="Ditty J.L."/>
            <person name="Subuyuj G.A."/>
        </authorList>
    </citation>
    <scope>NUCLEOTIDE SEQUENCE [LARGE SCALE GENOMIC DNA]</scope>
    <source>
        <strain evidence="4 5">Pinkel</strain>
    </source>
</reference>
<proteinExistence type="inferred from homology"/>
<dbReference type="Gene3D" id="3.40.30.10">
    <property type="entry name" value="Glutaredoxin"/>
    <property type="match status" value="1"/>
</dbReference>
<dbReference type="EC" id="2.5.1.18" evidence="4"/>
<gene>
    <name evidence="4" type="ORF">F8B43_0857</name>
</gene>
<dbReference type="EC" id="5.2.1.2" evidence="4"/>
<evidence type="ECO:0000313" key="5">
    <source>
        <dbReference type="Proteomes" id="UP000469949"/>
    </source>
</evidence>
<comment type="similarity">
    <text evidence="1">Belongs to the GST superfamily. Zeta family.</text>
</comment>
<comment type="caution">
    <text evidence="4">The sequence shown here is derived from an EMBL/GenBank/DDBJ whole genome shotgun (WGS) entry which is preliminary data.</text>
</comment>
<dbReference type="SUPFAM" id="SSF52833">
    <property type="entry name" value="Thioredoxin-like"/>
    <property type="match status" value="1"/>
</dbReference>
<dbReference type="GO" id="GO:0005737">
    <property type="term" value="C:cytoplasm"/>
    <property type="evidence" value="ECO:0007669"/>
    <property type="project" value="InterPro"/>
</dbReference>
<dbReference type="SFLD" id="SFLDG00358">
    <property type="entry name" value="Main_(cytGST)"/>
    <property type="match status" value="1"/>
</dbReference>
<dbReference type="GO" id="GO:0006749">
    <property type="term" value="P:glutathione metabolic process"/>
    <property type="evidence" value="ECO:0007669"/>
    <property type="project" value="TreeGrafter"/>
</dbReference>
<dbReference type="PROSITE" id="PS50405">
    <property type="entry name" value="GST_CTER"/>
    <property type="match status" value="1"/>
</dbReference>
<dbReference type="GO" id="GO:0006559">
    <property type="term" value="P:L-phenylalanine catabolic process"/>
    <property type="evidence" value="ECO:0007669"/>
    <property type="project" value="TreeGrafter"/>
</dbReference>
<organism evidence="4 5">
    <name type="scientific">Methylorubrum populi</name>
    <dbReference type="NCBI Taxonomy" id="223967"/>
    <lineage>
        <taxon>Bacteria</taxon>
        <taxon>Pseudomonadati</taxon>
        <taxon>Pseudomonadota</taxon>
        <taxon>Alphaproteobacteria</taxon>
        <taxon>Hyphomicrobiales</taxon>
        <taxon>Methylobacteriaceae</taxon>
        <taxon>Methylorubrum</taxon>
    </lineage>
</organism>
<evidence type="ECO:0000259" key="3">
    <source>
        <dbReference type="PROSITE" id="PS50405"/>
    </source>
</evidence>